<name>A0ABP2KMA2_9BACE</name>
<proteinExistence type="predicted"/>
<organism evidence="1 2">
    <name type="scientific">Bacteroides clarus YIT 12056</name>
    <dbReference type="NCBI Taxonomy" id="762984"/>
    <lineage>
        <taxon>Bacteria</taxon>
        <taxon>Pseudomonadati</taxon>
        <taxon>Bacteroidota</taxon>
        <taxon>Bacteroidia</taxon>
        <taxon>Bacteroidales</taxon>
        <taxon>Bacteroidaceae</taxon>
        <taxon>Bacteroides</taxon>
    </lineage>
</organism>
<evidence type="ECO:0000313" key="1">
    <source>
        <dbReference type="EMBL" id="EGF49431.1"/>
    </source>
</evidence>
<evidence type="ECO:0000313" key="2">
    <source>
        <dbReference type="Proteomes" id="UP000010321"/>
    </source>
</evidence>
<dbReference type="Proteomes" id="UP000010321">
    <property type="component" value="Unassembled WGS sequence"/>
</dbReference>
<dbReference type="EMBL" id="AFBM01000031">
    <property type="protein sequence ID" value="EGF49431.1"/>
    <property type="molecule type" value="Genomic_DNA"/>
</dbReference>
<gene>
    <name evidence="1" type="ORF">HMPREF9445_02799</name>
</gene>
<reference evidence="1 2" key="1">
    <citation type="submission" date="2011-02" db="EMBL/GenBank/DDBJ databases">
        <authorList>
            <person name="Weinstock G."/>
            <person name="Sodergren E."/>
            <person name="Clifton S."/>
            <person name="Fulton L."/>
            <person name="Fulton B."/>
            <person name="Courtney L."/>
            <person name="Fronick C."/>
            <person name="Harrison M."/>
            <person name="Strong C."/>
            <person name="Farmer C."/>
            <person name="Delahaunty K."/>
            <person name="Markovic C."/>
            <person name="Hall O."/>
            <person name="Minx P."/>
            <person name="Tomlinson C."/>
            <person name="Mitreva M."/>
            <person name="Hou S."/>
            <person name="Chen J."/>
            <person name="Wollam A."/>
            <person name="Pepin K.H."/>
            <person name="Johnson M."/>
            <person name="Bhonagiri V."/>
            <person name="Zhang X."/>
            <person name="Suruliraj S."/>
            <person name="Warren W."/>
            <person name="Chinwalla A."/>
            <person name="Mardis E.R."/>
            <person name="Wilson R.K."/>
        </authorList>
    </citation>
    <scope>NUCLEOTIDE SEQUENCE [LARGE SCALE GENOMIC DNA]</scope>
    <source>
        <strain evidence="1 2">YIT 12056</strain>
    </source>
</reference>
<protein>
    <submittedName>
        <fullName evidence="1">Uncharacterized protein</fullName>
    </submittedName>
</protein>
<comment type="caution">
    <text evidence="1">The sequence shown here is derived from an EMBL/GenBank/DDBJ whole genome shotgun (WGS) entry which is preliminary data.</text>
</comment>
<keyword evidence="2" id="KW-1185">Reference proteome</keyword>
<sequence>MVLPVPTVGISRTKAWYYFGTRNLFMVSGLRNLFAGLPKTFGFIC</sequence>
<accession>A0ABP2KMA2</accession>